<sequence length="110" mass="13165">MSISQWYTFITTLSAHSNYVVHNAIQQINLTLDIQTGAERGKEREKQQKMRKDYVVPHKRQKWQLKKKDYIRYKATSSCRENAKEMQSMYTEKAKPKSLSEDHRQDRTNK</sequence>
<protein>
    <submittedName>
        <fullName evidence="2">Uncharacterized protein</fullName>
    </submittedName>
</protein>
<feature type="region of interest" description="Disordered" evidence="1">
    <location>
        <begin position="81"/>
        <end position="110"/>
    </location>
</feature>
<feature type="compositionally biased region" description="Basic and acidic residues" evidence="1">
    <location>
        <begin position="39"/>
        <end position="56"/>
    </location>
</feature>
<organism evidence="2 3">
    <name type="scientific">Trichogramma kaykai</name>
    <dbReference type="NCBI Taxonomy" id="54128"/>
    <lineage>
        <taxon>Eukaryota</taxon>
        <taxon>Metazoa</taxon>
        <taxon>Ecdysozoa</taxon>
        <taxon>Arthropoda</taxon>
        <taxon>Hexapoda</taxon>
        <taxon>Insecta</taxon>
        <taxon>Pterygota</taxon>
        <taxon>Neoptera</taxon>
        <taxon>Endopterygota</taxon>
        <taxon>Hymenoptera</taxon>
        <taxon>Apocrita</taxon>
        <taxon>Proctotrupomorpha</taxon>
        <taxon>Chalcidoidea</taxon>
        <taxon>Trichogrammatidae</taxon>
        <taxon>Trichogramma</taxon>
    </lineage>
</organism>
<reference evidence="2 3" key="1">
    <citation type="journal article" date="2024" name="bioRxiv">
        <title>A reference genome for Trichogramma kaykai: A tiny desert-dwelling parasitoid wasp with competing sex-ratio distorters.</title>
        <authorList>
            <person name="Culotta J."/>
            <person name="Lindsey A.R."/>
        </authorList>
    </citation>
    <scope>NUCLEOTIDE SEQUENCE [LARGE SCALE GENOMIC DNA]</scope>
    <source>
        <strain evidence="2 3">KSX58</strain>
    </source>
</reference>
<dbReference type="Proteomes" id="UP001627154">
    <property type="component" value="Unassembled WGS sequence"/>
</dbReference>
<gene>
    <name evidence="2" type="ORF">TKK_003189</name>
</gene>
<feature type="region of interest" description="Disordered" evidence="1">
    <location>
        <begin position="38"/>
        <end position="58"/>
    </location>
</feature>
<comment type="caution">
    <text evidence="2">The sequence shown here is derived from an EMBL/GenBank/DDBJ whole genome shotgun (WGS) entry which is preliminary data.</text>
</comment>
<evidence type="ECO:0000313" key="2">
    <source>
        <dbReference type="EMBL" id="KAL3404214.1"/>
    </source>
</evidence>
<dbReference type="AlphaFoldDB" id="A0ABD2XGG7"/>
<evidence type="ECO:0000256" key="1">
    <source>
        <dbReference type="SAM" id="MobiDB-lite"/>
    </source>
</evidence>
<keyword evidence="3" id="KW-1185">Reference proteome</keyword>
<feature type="compositionally biased region" description="Basic and acidic residues" evidence="1">
    <location>
        <begin position="92"/>
        <end position="110"/>
    </location>
</feature>
<proteinExistence type="predicted"/>
<dbReference type="EMBL" id="JBJJXI010000026">
    <property type="protein sequence ID" value="KAL3404214.1"/>
    <property type="molecule type" value="Genomic_DNA"/>
</dbReference>
<name>A0ABD2XGG7_9HYME</name>
<accession>A0ABD2XGG7</accession>
<evidence type="ECO:0000313" key="3">
    <source>
        <dbReference type="Proteomes" id="UP001627154"/>
    </source>
</evidence>